<dbReference type="AlphaFoldDB" id="A0A158L1L7"/>
<evidence type="ECO:0000313" key="2">
    <source>
        <dbReference type="Proteomes" id="UP000054770"/>
    </source>
</evidence>
<name>A0A158L1L7_9BURK</name>
<organism evidence="1 2">
    <name type="scientific">Caballeronia choica</name>
    <dbReference type="NCBI Taxonomy" id="326476"/>
    <lineage>
        <taxon>Bacteria</taxon>
        <taxon>Pseudomonadati</taxon>
        <taxon>Pseudomonadota</taxon>
        <taxon>Betaproteobacteria</taxon>
        <taxon>Burkholderiales</taxon>
        <taxon>Burkholderiaceae</taxon>
        <taxon>Caballeronia</taxon>
    </lineage>
</organism>
<accession>A0A158L1L7</accession>
<gene>
    <name evidence="1" type="ORF">AWB68_08128</name>
</gene>
<dbReference type="Proteomes" id="UP000054770">
    <property type="component" value="Unassembled WGS sequence"/>
</dbReference>
<comment type="caution">
    <text evidence="1">The sequence shown here is derived from an EMBL/GenBank/DDBJ whole genome shotgun (WGS) entry which is preliminary data.</text>
</comment>
<keyword evidence="2" id="KW-1185">Reference proteome</keyword>
<proteinExistence type="predicted"/>
<protein>
    <submittedName>
        <fullName evidence="1">Uncharacterized protein</fullName>
    </submittedName>
</protein>
<sequence>MSLFNGFPKPLRFLNILALGYFMTAATKPSGLTGSAAFLFTGFHPYFMIFCSSVSAFSTAGDLTTGGLASTICGGVIGFISTDGLASAICA</sequence>
<reference evidence="1" key="1">
    <citation type="submission" date="2016-01" db="EMBL/GenBank/DDBJ databases">
        <authorList>
            <person name="Peeters C."/>
        </authorList>
    </citation>
    <scope>NUCLEOTIDE SEQUENCE [LARGE SCALE GENOMIC DNA]</scope>
    <source>
        <strain evidence="1">LMG 22940</strain>
    </source>
</reference>
<dbReference type="EMBL" id="FCON02000241">
    <property type="protein sequence ID" value="SAL86730.1"/>
    <property type="molecule type" value="Genomic_DNA"/>
</dbReference>
<evidence type="ECO:0000313" key="1">
    <source>
        <dbReference type="EMBL" id="SAL86730.1"/>
    </source>
</evidence>